<feature type="compositionally biased region" description="Polar residues" evidence="1">
    <location>
        <begin position="485"/>
        <end position="513"/>
    </location>
</feature>
<dbReference type="AlphaFoldDB" id="A0A7S1G290"/>
<feature type="region of interest" description="Disordered" evidence="1">
    <location>
        <begin position="471"/>
        <end position="565"/>
    </location>
</feature>
<evidence type="ECO:0000256" key="1">
    <source>
        <dbReference type="SAM" id="MobiDB-lite"/>
    </source>
</evidence>
<feature type="compositionally biased region" description="Basic residues" evidence="1">
    <location>
        <begin position="826"/>
        <end position="836"/>
    </location>
</feature>
<feature type="region of interest" description="Disordered" evidence="1">
    <location>
        <begin position="604"/>
        <end position="636"/>
    </location>
</feature>
<dbReference type="SUPFAM" id="SSF50998">
    <property type="entry name" value="Quinoprotein alcohol dehydrogenase-like"/>
    <property type="match status" value="1"/>
</dbReference>
<keyword evidence="2" id="KW-0472">Membrane</keyword>
<feature type="compositionally biased region" description="Polar residues" evidence="1">
    <location>
        <begin position="626"/>
        <end position="635"/>
    </location>
</feature>
<evidence type="ECO:0000259" key="3">
    <source>
        <dbReference type="Pfam" id="PF13360"/>
    </source>
</evidence>
<dbReference type="Pfam" id="PF13360">
    <property type="entry name" value="PQQ_2"/>
    <property type="match status" value="1"/>
</dbReference>
<dbReference type="EMBL" id="HBFR01040988">
    <property type="protein sequence ID" value="CAD8902747.1"/>
    <property type="molecule type" value="Transcribed_RNA"/>
</dbReference>
<dbReference type="Gene3D" id="2.130.10.10">
    <property type="entry name" value="YVTN repeat-like/Quinoprotein amine dehydrogenase"/>
    <property type="match status" value="1"/>
</dbReference>
<feature type="transmembrane region" description="Helical" evidence="2">
    <location>
        <begin position="796"/>
        <end position="817"/>
    </location>
</feature>
<proteinExistence type="predicted"/>
<dbReference type="InterPro" id="IPR015943">
    <property type="entry name" value="WD40/YVTN_repeat-like_dom_sf"/>
</dbReference>
<keyword evidence="2" id="KW-1133">Transmembrane helix</keyword>
<feature type="compositionally biased region" description="Polar residues" evidence="1">
    <location>
        <begin position="1017"/>
        <end position="1042"/>
    </location>
</feature>
<feature type="transmembrane region" description="Helical" evidence="2">
    <location>
        <begin position="17"/>
        <end position="37"/>
    </location>
</feature>
<evidence type="ECO:0000256" key="2">
    <source>
        <dbReference type="SAM" id="Phobius"/>
    </source>
</evidence>
<name>A0A7S1G290_9STRA</name>
<feature type="region of interest" description="Disordered" evidence="1">
    <location>
        <begin position="965"/>
        <end position="1075"/>
    </location>
</feature>
<dbReference type="InterPro" id="IPR002372">
    <property type="entry name" value="PQQ_rpt_dom"/>
</dbReference>
<organism evidence="4">
    <name type="scientific">Corethron hystrix</name>
    <dbReference type="NCBI Taxonomy" id="216773"/>
    <lineage>
        <taxon>Eukaryota</taxon>
        <taxon>Sar</taxon>
        <taxon>Stramenopiles</taxon>
        <taxon>Ochrophyta</taxon>
        <taxon>Bacillariophyta</taxon>
        <taxon>Coscinodiscophyceae</taxon>
        <taxon>Corethrophycidae</taxon>
        <taxon>Corethrales</taxon>
        <taxon>Corethraceae</taxon>
        <taxon>Corethron</taxon>
    </lineage>
</organism>
<feature type="compositionally biased region" description="Low complexity" evidence="1">
    <location>
        <begin position="514"/>
        <end position="545"/>
    </location>
</feature>
<accession>A0A7S1G290</accession>
<gene>
    <name evidence="4" type="ORF">CHYS00102_LOCUS29966</name>
</gene>
<dbReference type="InterPro" id="IPR011047">
    <property type="entry name" value="Quinoprotein_ADH-like_sf"/>
</dbReference>
<feature type="compositionally biased region" description="Low complexity" evidence="1">
    <location>
        <begin position="1054"/>
        <end position="1069"/>
    </location>
</feature>
<feature type="compositionally biased region" description="Polar residues" evidence="1">
    <location>
        <begin position="970"/>
        <end position="983"/>
    </location>
</feature>
<feature type="region of interest" description="Disordered" evidence="1">
    <location>
        <begin position="902"/>
        <end position="924"/>
    </location>
</feature>
<reference evidence="4" key="1">
    <citation type="submission" date="2021-01" db="EMBL/GenBank/DDBJ databases">
        <authorList>
            <person name="Corre E."/>
            <person name="Pelletier E."/>
            <person name="Niang G."/>
            <person name="Scheremetjew M."/>
            <person name="Finn R."/>
            <person name="Kale V."/>
            <person name="Holt S."/>
            <person name="Cochrane G."/>
            <person name="Meng A."/>
            <person name="Brown T."/>
            <person name="Cohen L."/>
        </authorList>
    </citation>
    <scope>NUCLEOTIDE SEQUENCE</scope>
    <source>
        <strain evidence="4">308</strain>
    </source>
</reference>
<feature type="compositionally biased region" description="Low complexity" evidence="1">
    <location>
        <begin position="472"/>
        <end position="481"/>
    </location>
</feature>
<dbReference type="SMART" id="SM00564">
    <property type="entry name" value="PQQ"/>
    <property type="match status" value="3"/>
</dbReference>
<sequence length="1075" mass="116381">MMIHAVTLFLRLLRRQIFLFSLPTPSILLPPILLLVLQSVTSMSKRLPVSPVWTFDSSRLSPTPSYSAGTSLLLGRGNDLWATDPTGVAFRFDTSDVGRGHAYSPFDDDDGIIFSGLPAETTSAGTVGGTDVFVYAVHVEGDCAEGDGDGCDGLSWSRIIGLAEYTGKELFSVAVPGTATGVVLGQEYLYVSHNEDDGGGILTIFQYDAKGENGNEGGMVAVRRKNGNRRSFGPVTLGYKSGREVSYWFASEESDTWSSGGVVFMTYPNGDGSIWDVLSLRVGFLNGDFVNGVALLMPGGERTVWSAQNISMYTMDDEEIIWTNNLSRDYPDEPYVQPTLSNSGKTIYISRSKVIYSLDADNGEILWYTHLSGPVTTKLRVSPNDKYIYVITNTGTVSSLDAATGLILWSHTDTSGSRVEAEFCLSEDGSLLYYATVDGLIVALNTGCCQTKEPTMSPTYQWTQVPTGHTTLLSSKPSSLKNITREPTMSPTNRPTLDPSSFPTYRPTSTLLNPPSAAPQDPSAAPKDPSAVPTSAPTKSPSHLPSSPPFPNPTGTPSFVPTNLPSHPPTSFPSFHPVDAPSWSPSSFLLESSIPSQVLPAPLPTESIISTHPSDRPTLPPHGPSPLTTPSQSEENAPFSDFSIKLRVASASSKVNLRELRSLTAEQLGRAYQDIPKSLSNFLRVVVLTKGFVETGGREGRERRKLQGIGSGVIVTFGGSFVFQGSKVEKSSTLDEVVENAFRGSNNIKFHESLQNADDKVLQLTTEVSYISVKVDRPSNVIPKQKNEGTPEYKTFQMATAVAGCLLLVLLGTGLAWKGMVLKNRQKQGGRPKTISKSREASPKTAASTPLQDFKTPSLMSIMIKGGYSSNESSCSSNESSLTGLTEFGSYFRRIRWERGRERARREQMNRGTQESPVHGEVTATDGSVVSSLDEEGLQVSASFDSQEIPVLNRASLMKKNKSLYGSDDTCGTGSHQTPGRSQQKYESDEFEKLWDEKSKSSCRSSHTYKTDEVDNNLDNNSRPKETSTTSLQSEGGKSKSLQEPGKTANLNYSSASSEATISRSIESTVQSTGS</sequence>
<protein>
    <recommendedName>
        <fullName evidence="3">Pyrrolo-quinoline quinone repeat domain-containing protein</fullName>
    </recommendedName>
</protein>
<feature type="domain" description="Pyrrolo-quinoline quinone repeat" evidence="3">
    <location>
        <begin position="308"/>
        <end position="434"/>
    </location>
</feature>
<keyword evidence="2" id="KW-0812">Transmembrane</keyword>
<feature type="compositionally biased region" description="Basic and acidic residues" evidence="1">
    <location>
        <begin position="984"/>
        <end position="1000"/>
    </location>
</feature>
<feature type="region of interest" description="Disordered" evidence="1">
    <location>
        <begin position="826"/>
        <end position="851"/>
    </location>
</feature>
<evidence type="ECO:0000313" key="4">
    <source>
        <dbReference type="EMBL" id="CAD8902747.1"/>
    </source>
</evidence>
<dbReference type="InterPro" id="IPR018391">
    <property type="entry name" value="PQQ_b-propeller_rpt"/>
</dbReference>